<evidence type="ECO:0000256" key="1">
    <source>
        <dbReference type="SAM" id="MobiDB-lite"/>
    </source>
</evidence>
<reference evidence="4" key="1">
    <citation type="submission" date="2025-08" db="UniProtKB">
        <authorList>
            <consortium name="RefSeq"/>
        </authorList>
    </citation>
    <scope>IDENTIFICATION</scope>
</reference>
<dbReference type="Gene3D" id="3.80.10.10">
    <property type="entry name" value="Ribonuclease Inhibitor"/>
    <property type="match status" value="1"/>
</dbReference>
<gene>
    <name evidence="4" type="primary">LOC105048814</name>
</gene>
<evidence type="ECO:0000259" key="2">
    <source>
        <dbReference type="PROSITE" id="PS50181"/>
    </source>
</evidence>
<dbReference type="InterPro" id="IPR032675">
    <property type="entry name" value="LRR_dom_sf"/>
</dbReference>
<dbReference type="SMART" id="SM00579">
    <property type="entry name" value="FBD"/>
    <property type="match status" value="1"/>
</dbReference>
<feature type="region of interest" description="Disordered" evidence="1">
    <location>
        <begin position="1"/>
        <end position="29"/>
    </location>
</feature>
<dbReference type="InterPro" id="IPR006566">
    <property type="entry name" value="FBD"/>
</dbReference>
<dbReference type="PANTHER" id="PTHR32141:SF136">
    <property type="entry name" value="OS07G0287000 PROTEIN"/>
    <property type="match status" value="1"/>
</dbReference>
<name>A0A8N4EZU0_ELAGV</name>
<dbReference type="InterPro" id="IPR055302">
    <property type="entry name" value="F-box_dom-containing"/>
</dbReference>
<dbReference type="InterPro" id="IPR055411">
    <property type="entry name" value="LRR_FXL15/At3g58940/PEG3-like"/>
</dbReference>
<dbReference type="PROSITE" id="PS50181">
    <property type="entry name" value="FBOX"/>
    <property type="match status" value="1"/>
</dbReference>
<proteinExistence type="predicted"/>
<dbReference type="Pfam" id="PF08387">
    <property type="entry name" value="FBD"/>
    <property type="match status" value="1"/>
</dbReference>
<dbReference type="SUPFAM" id="SSF52047">
    <property type="entry name" value="RNI-like"/>
    <property type="match status" value="1"/>
</dbReference>
<dbReference type="SUPFAM" id="SSF81383">
    <property type="entry name" value="F-box domain"/>
    <property type="match status" value="1"/>
</dbReference>
<dbReference type="InterPro" id="IPR036047">
    <property type="entry name" value="F-box-like_dom_sf"/>
</dbReference>
<dbReference type="Pfam" id="PF24758">
    <property type="entry name" value="LRR_At5g56370"/>
    <property type="match status" value="1"/>
</dbReference>
<evidence type="ECO:0000313" key="4">
    <source>
        <dbReference type="RefSeq" id="XP_029121192.1"/>
    </source>
</evidence>
<dbReference type="OrthoDB" id="584579at2759"/>
<dbReference type="InterPro" id="IPR001810">
    <property type="entry name" value="F-box_dom"/>
</dbReference>
<dbReference type="RefSeq" id="XP_029121192.1">
    <property type="nucleotide sequence ID" value="XM_029265359.1"/>
</dbReference>
<protein>
    <submittedName>
        <fullName evidence="4">F-box/FBD/LRR-repeat protein At1g13570 isoform X1</fullName>
    </submittedName>
</protein>
<feature type="domain" description="F-box" evidence="2">
    <location>
        <begin position="29"/>
        <end position="65"/>
    </location>
</feature>
<keyword evidence="3" id="KW-1185">Reference proteome</keyword>
<dbReference type="SMART" id="SM00256">
    <property type="entry name" value="FBOX"/>
    <property type="match status" value="1"/>
</dbReference>
<sequence length="515" mass="58608">MPASTKRKERVPGSKSEAPSGRRGGGDGPDLISLLPDDLLSSILSLLPIKDSARTSVLSTRWRHLWTTASLHLDSDHLHRNKRPSASWTPRHQEAWRARAIDQILSVHCGPIPTSHLSGYFLDNPTNVDTWLEILTRKGIRDLSFFCHYERRFVEDAEEQQCFYRLPSSLLTCNSLITLKLTNCQLPELPRSVPAFVNLRNLFMQFTALCDGTFHDLLSYCRSLQHVALIHCTGLRSLHVRSRSLDSLVLKCSSPDYTDSVEELIIEDAPNFRCLMLRENALEYLQVEILNAPKMELFGFVCMDIKRLKMGGTCFEPNRTVSSLSTRMHSLKTLAISVIFDDDSEAEVVYDLLKCFPCLETLDVRIVFLDDPHDGDSGYWERQGSLDCLDCHLESVTMKGFEGQSTDLGFAKFIIAKARVLKEMTLLCASTNWRREWVENIQQQLCLEKSASPAVEVVLMKDQYRIDEFSTWNLVINDWICESHMLLDQLSLEVIATCRLVCSLLAQRGRGMWGL</sequence>
<dbReference type="Proteomes" id="UP000504607">
    <property type="component" value="Chromosome 1"/>
</dbReference>
<dbReference type="Pfam" id="PF00646">
    <property type="entry name" value="F-box"/>
    <property type="match status" value="1"/>
</dbReference>
<dbReference type="Gene3D" id="1.20.1280.50">
    <property type="match status" value="1"/>
</dbReference>
<dbReference type="PANTHER" id="PTHR32141">
    <property type="match status" value="1"/>
</dbReference>
<organism evidence="3 4">
    <name type="scientific">Elaeis guineensis var. tenera</name>
    <name type="common">Oil palm</name>
    <dbReference type="NCBI Taxonomy" id="51953"/>
    <lineage>
        <taxon>Eukaryota</taxon>
        <taxon>Viridiplantae</taxon>
        <taxon>Streptophyta</taxon>
        <taxon>Embryophyta</taxon>
        <taxon>Tracheophyta</taxon>
        <taxon>Spermatophyta</taxon>
        <taxon>Magnoliopsida</taxon>
        <taxon>Liliopsida</taxon>
        <taxon>Arecaceae</taxon>
        <taxon>Arecoideae</taxon>
        <taxon>Cocoseae</taxon>
        <taxon>Elaeidinae</taxon>
        <taxon>Elaeis</taxon>
    </lineage>
</organism>
<accession>A0A8N4EZU0</accession>
<evidence type="ECO:0000313" key="3">
    <source>
        <dbReference type="Proteomes" id="UP000504607"/>
    </source>
</evidence>
<dbReference type="AlphaFoldDB" id="A0A8N4EZU0"/>